<dbReference type="InterPro" id="IPR005235">
    <property type="entry name" value="YmdB-like"/>
</dbReference>
<evidence type="ECO:0000313" key="1">
    <source>
        <dbReference type="EMBL" id="BBP89532.1"/>
    </source>
</evidence>
<dbReference type="PANTHER" id="PTHR36303:SF1">
    <property type="entry name" value="2',3'-CYCLIC-NUCLEOTIDE 2'-PHOSPHODIESTERASE"/>
    <property type="match status" value="1"/>
</dbReference>
<dbReference type="Pfam" id="PF13277">
    <property type="entry name" value="YmdB"/>
    <property type="match status" value="1"/>
</dbReference>
<dbReference type="EMBL" id="AP021906">
    <property type="protein sequence ID" value="BBP89532.1"/>
    <property type="molecule type" value="Genomic_DNA"/>
</dbReference>
<dbReference type="Proteomes" id="UP000464658">
    <property type="component" value="Chromosome"/>
</dbReference>
<dbReference type="SUPFAM" id="SSF56300">
    <property type="entry name" value="Metallo-dependent phosphatases"/>
    <property type="match status" value="1"/>
</dbReference>
<dbReference type="InterPro" id="IPR029052">
    <property type="entry name" value="Metallo-depent_PP-like"/>
</dbReference>
<dbReference type="PANTHER" id="PTHR36303">
    <property type="entry name" value="2',3'-CYCLIC-NUCLEOTIDE 2'-PHOSPHODIESTERASE"/>
    <property type="match status" value="1"/>
</dbReference>
<accession>A0A5S9MAC6</accession>
<name>A0A5S9MAC6_BACIA</name>
<sequence>MGNHTWDKRDIFDFIDDAANMVRPANFPEGTPGKGLTFIKKTRKRTGCHQPARTYVFTAN</sequence>
<dbReference type="Gene3D" id="3.60.21.10">
    <property type="match status" value="1"/>
</dbReference>
<evidence type="ECO:0000313" key="2">
    <source>
        <dbReference type="Proteomes" id="UP000464658"/>
    </source>
</evidence>
<protein>
    <submittedName>
        <fullName evidence="1">Uncharacterized protein</fullName>
    </submittedName>
</protein>
<dbReference type="AlphaFoldDB" id="A0A5S9MAC6"/>
<dbReference type="GO" id="GO:0004113">
    <property type="term" value="F:2',3'-cyclic-nucleotide 3'-phosphodiesterase activity"/>
    <property type="evidence" value="ECO:0007669"/>
    <property type="project" value="TreeGrafter"/>
</dbReference>
<reference evidence="1 2" key="1">
    <citation type="submission" date="2019-12" db="EMBL/GenBank/DDBJ databases">
        <title>Full genome sequence of a Bacillus safensis strain isolated from commercially available natto in Indonesia.</title>
        <authorList>
            <person name="Yoshida M."/>
            <person name="Uomi M."/>
            <person name="Waturangi D."/>
            <person name="Ekaputri J.J."/>
            <person name="Setiamarga D.H.E."/>
        </authorList>
    </citation>
    <scope>NUCLEOTIDE SEQUENCE [LARGE SCALE GENOMIC DNA]</scope>
    <source>
        <strain evidence="1 2">IDN1</strain>
    </source>
</reference>
<proteinExistence type="predicted"/>
<organism evidence="1 2">
    <name type="scientific">Bacillus safensis</name>
    <dbReference type="NCBI Taxonomy" id="561879"/>
    <lineage>
        <taxon>Bacteria</taxon>
        <taxon>Bacillati</taxon>
        <taxon>Bacillota</taxon>
        <taxon>Bacilli</taxon>
        <taxon>Bacillales</taxon>
        <taxon>Bacillaceae</taxon>
        <taxon>Bacillus</taxon>
    </lineage>
</organism>
<gene>
    <name evidence="1" type="ORF">BsIDN1_31500</name>
</gene>